<dbReference type="Gene3D" id="3.40.50.300">
    <property type="entry name" value="P-loop containing nucleotide triphosphate hydrolases"/>
    <property type="match status" value="1"/>
</dbReference>
<proteinExistence type="predicted"/>
<feature type="non-terminal residue" evidence="1">
    <location>
        <position position="169"/>
    </location>
</feature>
<reference evidence="1" key="1">
    <citation type="submission" date="2018-06" db="EMBL/GenBank/DDBJ databases">
        <authorList>
            <person name="Zhirakovskaya E."/>
        </authorList>
    </citation>
    <scope>NUCLEOTIDE SEQUENCE</scope>
</reference>
<sequence length="169" mass="18488">MKRATEYFGLKAVGHNVISGSFSIYAQAIWHLSARSLAGYLRPGKKGKGKSQARYEQRISHAPVTHASKSQTVDKPGIAAEETLPIGALTEIRSISLGEQCRTEVQSHNLQRNLKQMLPALASFCQQRWLVLVAPPCLPSIDELKKAGIDPARVLLVHSDTTSGFDVLE</sequence>
<dbReference type="SUPFAM" id="SSF52540">
    <property type="entry name" value="P-loop containing nucleoside triphosphate hydrolases"/>
    <property type="match status" value="1"/>
</dbReference>
<accession>A0A3B1BBK6</accession>
<dbReference type="AlphaFoldDB" id="A0A3B1BBK6"/>
<dbReference type="InterPro" id="IPR027417">
    <property type="entry name" value="P-loop_NTPase"/>
</dbReference>
<name>A0A3B1BBK6_9ZZZZ</name>
<evidence type="ECO:0000313" key="1">
    <source>
        <dbReference type="EMBL" id="VAX03695.1"/>
    </source>
</evidence>
<gene>
    <name evidence="1" type="ORF">MNBD_GAMMA19-2105</name>
</gene>
<dbReference type="EMBL" id="UOFV01000420">
    <property type="protein sequence ID" value="VAX03695.1"/>
    <property type="molecule type" value="Genomic_DNA"/>
</dbReference>
<organism evidence="1">
    <name type="scientific">hydrothermal vent metagenome</name>
    <dbReference type="NCBI Taxonomy" id="652676"/>
    <lineage>
        <taxon>unclassified sequences</taxon>
        <taxon>metagenomes</taxon>
        <taxon>ecological metagenomes</taxon>
    </lineage>
</organism>
<protein>
    <submittedName>
        <fullName evidence="1">Uncharacterized protein</fullName>
    </submittedName>
</protein>